<dbReference type="RefSeq" id="WP_159546643.1">
    <property type="nucleotide sequence ID" value="NZ_CP047156.1"/>
</dbReference>
<comment type="similarity">
    <text evidence="1">Belongs to the peptidase S33 family.</text>
</comment>
<keyword evidence="2 6" id="KW-0378">Hydrolase</keyword>
<dbReference type="PANTHER" id="PTHR43248:SF25">
    <property type="entry name" value="AB HYDROLASE-1 DOMAIN-CONTAINING PROTEIN-RELATED"/>
    <property type="match status" value="1"/>
</dbReference>
<dbReference type="SUPFAM" id="SSF53474">
    <property type="entry name" value="alpha/beta-Hydrolases"/>
    <property type="match status" value="1"/>
</dbReference>
<dbReference type="Gene3D" id="3.40.50.1820">
    <property type="entry name" value="alpha/beta hydrolase"/>
    <property type="match status" value="1"/>
</dbReference>
<feature type="region of interest" description="Disordered" evidence="3">
    <location>
        <begin position="227"/>
        <end position="251"/>
    </location>
</feature>
<dbReference type="InterPro" id="IPR013595">
    <property type="entry name" value="Pept_S33_TAP-like_C"/>
</dbReference>
<protein>
    <submittedName>
        <fullName evidence="6">Alpha/beta fold hydrolase</fullName>
    </submittedName>
</protein>
<evidence type="ECO:0000256" key="1">
    <source>
        <dbReference type="ARBA" id="ARBA00010088"/>
    </source>
</evidence>
<dbReference type="Pfam" id="PF00561">
    <property type="entry name" value="Abhydrolase_1"/>
    <property type="match status" value="1"/>
</dbReference>
<dbReference type="PANTHER" id="PTHR43248">
    <property type="entry name" value="2-SUCCINYL-6-HYDROXY-2,4-CYCLOHEXADIENE-1-CARBOXYLATE SYNTHASE"/>
    <property type="match status" value="1"/>
</dbReference>
<reference evidence="6 7" key="1">
    <citation type="journal article" date="2018" name="Int. J. Syst. Evol. Microbiol.">
        <title>Epidermidibacterium keratini gen. nov., sp. nov., a member of the family Sporichthyaceae, isolated from keratin epidermis.</title>
        <authorList>
            <person name="Lee D.G."/>
            <person name="Trujillo M.E."/>
            <person name="Kang S."/>
            <person name="Nam J.J."/>
            <person name="Kim Y.J."/>
        </authorList>
    </citation>
    <scope>NUCLEOTIDE SEQUENCE [LARGE SCALE GENOMIC DNA]</scope>
    <source>
        <strain evidence="6 7">EPI-7</strain>
    </source>
</reference>
<name>A0A7L4YR23_9ACTN</name>
<dbReference type="InterPro" id="IPR051601">
    <property type="entry name" value="Serine_prot/Carboxylest_S33"/>
</dbReference>
<dbReference type="PROSITE" id="PS51257">
    <property type="entry name" value="PROKAR_LIPOPROTEIN"/>
    <property type="match status" value="1"/>
</dbReference>
<sequence length="578" mass="62181">MANRERRGVLALLLAMVLLLTGCSTETVVGQPSPKYPMPKLADPDNIPELDPLPETPTWDEFMDSLENSVKRRANNGTVTDTSRLEQIVDELSDADPEDPGVQAVMRTVMRAARTQSYLPPAIEQSGKASSAGTLDWQSCGEGGLECASLQVPLDYDDPNGETIEIKIDRYPATDPDKRIGVLLSNPGGPGGSGLDFLPGWYESLTDEIKASFDVISFDPRGVGQSDGLTCGSVDTSANPNPYPNGDSEEDEFTEYAEDAAAACEQAGPLLDHVGAVNVVKDMEEMRKAMGEEQISYVGYSYGTVLGQVYANLYPESLRATVLDGMVDTAITKQELSSKQNAAFDNALRRFTKTCPEACTGLAQYVIQQAAQTPYPSTYLTAQESVDDYIASISISSMLRTPENWPLLAWSLREAAANGDGTLLMLIAELGAGISIFDGSVSGGDGLSGDAFNAVMCEDFDVAPLDEAYQMARTDNRLHPVFASPPDVLCNVWPTEREPLGPLTWPEELPMLLVSTTGDPATPHSMAQTVVSRNPSAVLLTHNGDGHTVYGGQDKCVDKNVNTFLIDLELPKKGTVCK</sequence>
<dbReference type="InParanoid" id="A0A7L4YR23"/>
<dbReference type="AlphaFoldDB" id="A0A7L4YR23"/>
<dbReference type="InterPro" id="IPR000073">
    <property type="entry name" value="AB_hydrolase_1"/>
</dbReference>
<dbReference type="OrthoDB" id="4006962at2"/>
<dbReference type="GO" id="GO:0016787">
    <property type="term" value="F:hydrolase activity"/>
    <property type="evidence" value="ECO:0007669"/>
    <property type="project" value="UniProtKB-KW"/>
</dbReference>
<keyword evidence="7" id="KW-1185">Reference proteome</keyword>
<dbReference type="KEGG" id="eke:EK0264_15240"/>
<evidence type="ECO:0000259" key="5">
    <source>
        <dbReference type="Pfam" id="PF08386"/>
    </source>
</evidence>
<evidence type="ECO:0000256" key="2">
    <source>
        <dbReference type="ARBA" id="ARBA00022801"/>
    </source>
</evidence>
<feature type="domain" description="Peptidase S33 tripeptidyl aminopeptidase-like C-terminal" evidence="5">
    <location>
        <begin position="488"/>
        <end position="577"/>
    </location>
</feature>
<dbReference type="Pfam" id="PF08386">
    <property type="entry name" value="Abhydrolase_4"/>
    <property type="match status" value="1"/>
</dbReference>
<evidence type="ECO:0000313" key="6">
    <source>
        <dbReference type="EMBL" id="QHC01508.1"/>
    </source>
</evidence>
<accession>A0A7L4YR23</accession>
<evidence type="ECO:0000256" key="3">
    <source>
        <dbReference type="SAM" id="MobiDB-lite"/>
    </source>
</evidence>
<feature type="domain" description="AB hydrolase-1" evidence="4">
    <location>
        <begin position="182"/>
        <end position="355"/>
    </location>
</feature>
<dbReference type="Proteomes" id="UP000463857">
    <property type="component" value="Chromosome"/>
</dbReference>
<dbReference type="EMBL" id="CP047156">
    <property type="protein sequence ID" value="QHC01508.1"/>
    <property type="molecule type" value="Genomic_DNA"/>
</dbReference>
<organism evidence="6 7">
    <name type="scientific">Epidermidibacterium keratini</name>
    <dbReference type="NCBI Taxonomy" id="1891644"/>
    <lineage>
        <taxon>Bacteria</taxon>
        <taxon>Bacillati</taxon>
        <taxon>Actinomycetota</taxon>
        <taxon>Actinomycetes</taxon>
        <taxon>Sporichthyales</taxon>
        <taxon>Sporichthyaceae</taxon>
        <taxon>Epidermidibacterium</taxon>
    </lineage>
</organism>
<evidence type="ECO:0000259" key="4">
    <source>
        <dbReference type="Pfam" id="PF00561"/>
    </source>
</evidence>
<gene>
    <name evidence="6" type="ORF">EK0264_15240</name>
</gene>
<evidence type="ECO:0000313" key="7">
    <source>
        <dbReference type="Proteomes" id="UP000463857"/>
    </source>
</evidence>
<proteinExistence type="inferred from homology"/>
<dbReference type="InterPro" id="IPR029058">
    <property type="entry name" value="AB_hydrolase_fold"/>
</dbReference>